<proteinExistence type="predicted"/>
<keyword evidence="1" id="KW-0472">Membrane</keyword>
<evidence type="ECO:0000313" key="3">
    <source>
        <dbReference type="Proteomes" id="UP000198559"/>
    </source>
</evidence>
<dbReference type="Proteomes" id="UP000198559">
    <property type="component" value="Unassembled WGS sequence"/>
</dbReference>
<dbReference type="AlphaFoldDB" id="A0A1H6LSR4"/>
<reference evidence="3" key="1">
    <citation type="submission" date="2016-06" db="EMBL/GenBank/DDBJ databases">
        <authorList>
            <person name="Petersen J."/>
            <person name="Sayavedra L."/>
        </authorList>
    </citation>
    <scope>NUCLEOTIDE SEQUENCE [LARGE SCALE GENOMIC DNA]</scope>
    <source>
        <strain evidence="3">BazSymB</strain>
    </source>
</reference>
<protein>
    <submittedName>
        <fullName evidence="2">Uncharacterized protein</fullName>
    </submittedName>
</protein>
<sequence>MWIYLLYYLLHLPLPRFTLDSFWIITGCFVYMSINTFFYKILKFNCSA</sequence>
<dbReference type="EMBL" id="CVUD02000237">
    <property type="protein sequence ID" value="SEH91749.1"/>
    <property type="molecule type" value="Genomic_DNA"/>
</dbReference>
<evidence type="ECO:0000313" key="2">
    <source>
        <dbReference type="EMBL" id="SEH91749.1"/>
    </source>
</evidence>
<name>A0A1H6LSR4_9GAMM</name>
<keyword evidence="1" id="KW-1133">Transmembrane helix</keyword>
<organism evidence="2 3">
    <name type="scientific">Bathymodiolus azoricus thioautotrophic gill symbiont</name>
    <dbReference type="NCBI Taxonomy" id="235205"/>
    <lineage>
        <taxon>Bacteria</taxon>
        <taxon>Pseudomonadati</taxon>
        <taxon>Pseudomonadota</taxon>
        <taxon>Gammaproteobacteria</taxon>
        <taxon>sulfur-oxidizing symbionts</taxon>
    </lineage>
</organism>
<accession>A0A1H6LSR4</accession>
<gene>
    <name evidence="2" type="ORF">BAZSYMB_GCONTIG00784_0</name>
</gene>
<feature type="transmembrane region" description="Helical" evidence="1">
    <location>
        <begin position="22"/>
        <end position="42"/>
    </location>
</feature>
<evidence type="ECO:0000256" key="1">
    <source>
        <dbReference type="SAM" id="Phobius"/>
    </source>
</evidence>
<keyword evidence="1" id="KW-0812">Transmembrane</keyword>